<comment type="similarity">
    <text evidence="2">Belongs to the EamA transporter family.</text>
</comment>
<comment type="subcellular location">
    <subcellularLocation>
        <location evidence="1">Cell membrane</location>
        <topology evidence="1">Multi-pass membrane protein</topology>
    </subcellularLocation>
</comment>
<dbReference type="AlphaFoldDB" id="A0A844BYY0"/>
<comment type="caution">
    <text evidence="9">The sequence shown here is derived from an EMBL/GenBank/DDBJ whole genome shotgun (WGS) entry which is preliminary data.</text>
</comment>
<dbReference type="Proteomes" id="UP000440066">
    <property type="component" value="Unassembled WGS sequence"/>
</dbReference>
<protein>
    <submittedName>
        <fullName evidence="9">EamA family transporter</fullName>
    </submittedName>
</protein>
<dbReference type="InterPro" id="IPR051258">
    <property type="entry name" value="Diverse_Substrate_Transporter"/>
</dbReference>
<gene>
    <name evidence="9" type="ORF">GF867_06420</name>
</gene>
<dbReference type="EMBL" id="WJQT01000007">
    <property type="protein sequence ID" value="MRJ47194.1"/>
    <property type="molecule type" value="Genomic_DNA"/>
</dbReference>
<evidence type="ECO:0000259" key="8">
    <source>
        <dbReference type="Pfam" id="PF00892"/>
    </source>
</evidence>
<feature type="transmembrane region" description="Helical" evidence="7">
    <location>
        <begin position="237"/>
        <end position="256"/>
    </location>
</feature>
<evidence type="ECO:0000256" key="7">
    <source>
        <dbReference type="SAM" id="Phobius"/>
    </source>
</evidence>
<feature type="transmembrane region" description="Helical" evidence="7">
    <location>
        <begin position="174"/>
        <end position="194"/>
    </location>
</feature>
<sequence length="290" mass="31683">MTNRRKGQLGLILVAIIWGSGFVMSSVALNYFSTIHILALRFSIAFISMLVIFHRQLKHINKSTMIRGGILGVILYLAFYFQTIGLVHTTASKNAFLTAFNVVLVPIFGALFLKKKLTPLNIIGSLSAIIGVGVMSLNEFGAINIGDVLTLICALFFALQIIYTSLYVSDENPYALNTVQMGVATLCGMIISLIQDQPIEIGHANGIIAVVYLGVVSTMLAFLLQTTAQRYTTETETVIIMSMEAVFGMVFSAMLLNEEISIRMLIGAALILAGVLIVQLKPRRKQQESV</sequence>
<keyword evidence="3" id="KW-1003">Cell membrane</keyword>
<evidence type="ECO:0000313" key="9">
    <source>
        <dbReference type="EMBL" id="MRJ47194.1"/>
    </source>
</evidence>
<keyword evidence="5 7" id="KW-1133">Transmembrane helix</keyword>
<dbReference type="Gene3D" id="1.10.3730.20">
    <property type="match status" value="1"/>
</dbReference>
<evidence type="ECO:0000256" key="2">
    <source>
        <dbReference type="ARBA" id="ARBA00007362"/>
    </source>
</evidence>
<dbReference type="GO" id="GO:0005886">
    <property type="term" value="C:plasma membrane"/>
    <property type="evidence" value="ECO:0007669"/>
    <property type="project" value="UniProtKB-SubCell"/>
</dbReference>
<dbReference type="PANTHER" id="PTHR42920:SF5">
    <property type="entry name" value="EAMA DOMAIN-CONTAINING PROTEIN"/>
    <property type="match status" value="1"/>
</dbReference>
<feature type="transmembrane region" description="Helical" evidence="7">
    <location>
        <begin position="35"/>
        <end position="53"/>
    </location>
</feature>
<dbReference type="InterPro" id="IPR000620">
    <property type="entry name" value="EamA_dom"/>
</dbReference>
<dbReference type="InterPro" id="IPR037185">
    <property type="entry name" value="EmrE-like"/>
</dbReference>
<evidence type="ECO:0000313" key="10">
    <source>
        <dbReference type="Proteomes" id="UP000440066"/>
    </source>
</evidence>
<feature type="transmembrane region" description="Helical" evidence="7">
    <location>
        <begin position="262"/>
        <end position="280"/>
    </location>
</feature>
<feature type="transmembrane region" description="Helical" evidence="7">
    <location>
        <begin position="65"/>
        <end position="83"/>
    </location>
</feature>
<evidence type="ECO:0000256" key="6">
    <source>
        <dbReference type="ARBA" id="ARBA00023136"/>
    </source>
</evidence>
<dbReference type="RefSeq" id="WP_153832280.1">
    <property type="nucleotide sequence ID" value="NZ_WJQT01000007.1"/>
</dbReference>
<feature type="domain" description="EamA" evidence="8">
    <location>
        <begin position="6"/>
        <end position="136"/>
    </location>
</feature>
<organism evidence="9 10">
    <name type="scientific">Fundicoccus ignavus</name>
    <dbReference type="NCBI Taxonomy" id="2664442"/>
    <lineage>
        <taxon>Bacteria</taxon>
        <taxon>Bacillati</taxon>
        <taxon>Bacillota</taxon>
        <taxon>Bacilli</taxon>
        <taxon>Lactobacillales</taxon>
        <taxon>Aerococcaceae</taxon>
        <taxon>Fundicoccus</taxon>
    </lineage>
</organism>
<dbReference type="Pfam" id="PF00892">
    <property type="entry name" value="EamA"/>
    <property type="match status" value="2"/>
</dbReference>
<keyword evidence="6 7" id="KW-0472">Membrane</keyword>
<evidence type="ECO:0000256" key="4">
    <source>
        <dbReference type="ARBA" id="ARBA00022692"/>
    </source>
</evidence>
<feature type="transmembrane region" description="Helical" evidence="7">
    <location>
        <begin position="120"/>
        <end position="137"/>
    </location>
</feature>
<evidence type="ECO:0000256" key="3">
    <source>
        <dbReference type="ARBA" id="ARBA00022475"/>
    </source>
</evidence>
<name>A0A844BYY0_9LACT</name>
<dbReference type="PANTHER" id="PTHR42920">
    <property type="entry name" value="OS03G0707200 PROTEIN-RELATED"/>
    <property type="match status" value="1"/>
</dbReference>
<reference evidence="9 10" key="1">
    <citation type="submission" date="2019-11" db="EMBL/GenBank/DDBJ databases">
        <title>Characterisation of Fundicoccus ignavus gen. nov. sp. nov., a novel genus of the family Aerococcaceae from bulk tank milk.</title>
        <authorList>
            <person name="Siebert A."/>
            <person name="Huptas C."/>
            <person name="Wenning M."/>
            <person name="Scherer S."/>
            <person name="Doll E.V."/>
        </authorList>
    </citation>
    <scope>NUCLEOTIDE SEQUENCE [LARGE SCALE GENOMIC DNA]</scope>
    <source>
        <strain evidence="9 10">DSM 109652</strain>
    </source>
</reference>
<evidence type="ECO:0000256" key="5">
    <source>
        <dbReference type="ARBA" id="ARBA00022989"/>
    </source>
</evidence>
<feature type="domain" description="EamA" evidence="8">
    <location>
        <begin position="145"/>
        <end position="278"/>
    </location>
</feature>
<proteinExistence type="inferred from homology"/>
<accession>A0A844BYY0</accession>
<keyword evidence="4 7" id="KW-0812">Transmembrane</keyword>
<feature type="transmembrane region" description="Helical" evidence="7">
    <location>
        <begin position="9"/>
        <end position="29"/>
    </location>
</feature>
<dbReference type="SUPFAM" id="SSF103481">
    <property type="entry name" value="Multidrug resistance efflux transporter EmrE"/>
    <property type="match status" value="2"/>
</dbReference>
<feature type="transmembrane region" description="Helical" evidence="7">
    <location>
        <begin position="143"/>
        <end position="162"/>
    </location>
</feature>
<feature type="transmembrane region" description="Helical" evidence="7">
    <location>
        <begin position="95"/>
        <end position="113"/>
    </location>
</feature>
<evidence type="ECO:0000256" key="1">
    <source>
        <dbReference type="ARBA" id="ARBA00004651"/>
    </source>
</evidence>
<feature type="transmembrane region" description="Helical" evidence="7">
    <location>
        <begin position="206"/>
        <end position="225"/>
    </location>
</feature>